<protein>
    <submittedName>
        <fullName evidence="8">Sugar ABC transporter permease</fullName>
    </submittedName>
</protein>
<proteinExistence type="inferred from homology"/>
<dbReference type="SUPFAM" id="SSF161098">
    <property type="entry name" value="MetI-like"/>
    <property type="match status" value="1"/>
</dbReference>
<feature type="transmembrane region" description="Helical" evidence="6">
    <location>
        <begin position="267"/>
        <end position="288"/>
    </location>
</feature>
<evidence type="ECO:0000256" key="2">
    <source>
        <dbReference type="ARBA" id="ARBA00022448"/>
    </source>
</evidence>
<reference evidence="8 9" key="1">
    <citation type="journal article" date="2009" name="Int. J. Syst. Evol. Microbiol.">
        <title>Paenibacillus contaminans sp. nov., isolated from a contaminated laboratory plate.</title>
        <authorList>
            <person name="Chou J.H."/>
            <person name="Lee J.H."/>
            <person name="Lin M.C."/>
            <person name="Chang P.S."/>
            <person name="Arun A.B."/>
            <person name="Young C.C."/>
            <person name="Chen W.M."/>
        </authorList>
    </citation>
    <scope>NUCLEOTIDE SEQUENCE [LARGE SCALE GENOMIC DNA]</scope>
    <source>
        <strain evidence="8 9">CKOBP-6</strain>
    </source>
</reference>
<dbReference type="EMBL" id="QMFB01000013">
    <property type="protein sequence ID" value="RAV19241.1"/>
    <property type="molecule type" value="Genomic_DNA"/>
</dbReference>
<evidence type="ECO:0000256" key="6">
    <source>
        <dbReference type="RuleBase" id="RU363032"/>
    </source>
</evidence>
<organism evidence="8 9">
    <name type="scientific">Paenibacillus contaminans</name>
    <dbReference type="NCBI Taxonomy" id="450362"/>
    <lineage>
        <taxon>Bacteria</taxon>
        <taxon>Bacillati</taxon>
        <taxon>Bacillota</taxon>
        <taxon>Bacilli</taxon>
        <taxon>Bacillales</taxon>
        <taxon>Paenibacillaceae</taxon>
        <taxon>Paenibacillus</taxon>
    </lineage>
</organism>
<dbReference type="Proteomes" id="UP000250369">
    <property type="component" value="Unassembled WGS sequence"/>
</dbReference>
<keyword evidence="2 6" id="KW-0813">Transport</keyword>
<evidence type="ECO:0000256" key="5">
    <source>
        <dbReference type="ARBA" id="ARBA00023136"/>
    </source>
</evidence>
<dbReference type="Gene3D" id="1.10.3720.10">
    <property type="entry name" value="MetI-like"/>
    <property type="match status" value="1"/>
</dbReference>
<feature type="transmembrane region" description="Helical" evidence="6">
    <location>
        <begin position="77"/>
        <end position="100"/>
    </location>
</feature>
<keyword evidence="3 6" id="KW-0812">Transmembrane</keyword>
<dbReference type="OrthoDB" id="8404154at2"/>
<comment type="caution">
    <text evidence="8">The sequence shown here is derived from an EMBL/GenBank/DDBJ whole genome shotgun (WGS) entry which is preliminary data.</text>
</comment>
<keyword evidence="5 6" id="KW-0472">Membrane</keyword>
<dbReference type="RefSeq" id="WP_113033059.1">
    <property type="nucleotide sequence ID" value="NZ_QMFB01000013.1"/>
</dbReference>
<keyword evidence="9" id="KW-1185">Reference proteome</keyword>
<dbReference type="PROSITE" id="PS50928">
    <property type="entry name" value="ABC_TM1"/>
    <property type="match status" value="1"/>
</dbReference>
<accession>A0A329MH15</accession>
<dbReference type="AlphaFoldDB" id="A0A329MH15"/>
<comment type="similarity">
    <text evidence="6">Belongs to the binding-protein-dependent transport system permease family.</text>
</comment>
<evidence type="ECO:0000313" key="9">
    <source>
        <dbReference type="Proteomes" id="UP000250369"/>
    </source>
</evidence>
<dbReference type="PANTHER" id="PTHR43496:SF1">
    <property type="entry name" value="POLYGALACTURONAN_RHAMNOGALACTURONAN TRANSPORT SYSTEM PERMEASE PROTEIN YTEP"/>
    <property type="match status" value="1"/>
</dbReference>
<evidence type="ECO:0000256" key="3">
    <source>
        <dbReference type="ARBA" id="ARBA00022692"/>
    </source>
</evidence>
<name>A0A329MH15_9BACL</name>
<dbReference type="InterPro" id="IPR035906">
    <property type="entry name" value="MetI-like_sf"/>
</dbReference>
<feature type="domain" description="ABC transmembrane type-1" evidence="7">
    <location>
        <begin position="74"/>
        <end position="288"/>
    </location>
</feature>
<dbReference type="Pfam" id="PF00528">
    <property type="entry name" value="BPD_transp_1"/>
    <property type="match status" value="1"/>
</dbReference>
<evidence type="ECO:0000259" key="7">
    <source>
        <dbReference type="PROSITE" id="PS50928"/>
    </source>
</evidence>
<gene>
    <name evidence="8" type="ORF">DQG23_22155</name>
</gene>
<dbReference type="PANTHER" id="PTHR43496">
    <property type="entry name" value="PROTEIN LPLB"/>
    <property type="match status" value="1"/>
</dbReference>
<feature type="transmembrane region" description="Helical" evidence="6">
    <location>
        <begin position="160"/>
        <end position="184"/>
    </location>
</feature>
<evidence type="ECO:0000313" key="8">
    <source>
        <dbReference type="EMBL" id="RAV19241.1"/>
    </source>
</evidence>
<feature type="transmembrane region" description="Helical" evidence="6">
    <location>
        <begin position="120"/>
        <end position="140"/>
    </location>
</feature>
<sequence>MKTIARRMNGDTAMLWLIAIPGIVYFLVFKYVPMLGNVIAFQDYNIFQGVAASPFVGWKHFVFMFRHEEFVNILKNTVLLSFYQIAFGFPAPLILALLLNEIRLSLFKRTIQTFLYLPHFLSWVIVGGIFINLLTIDGIVNRLAGMLGLSQIDYMMNKSYFRSIIVGSGMWKEVGWGMIIYLAAMSGVNPHLYESAVVDGASRWRQMWSITLPSITPAIITLFLLRIGNLLDANIEQLLVMLNPLVRPVGEVIDTYVYRVGLMGGQFSFTTAVGLFKSVIGLVLVVSLNQLSKRMTGNGIY</sequence>
<feature type="transmembrane region" description="Helical" evidence="6">
    <location>
        <begin position="44"/>
        <end position="65"/>
    </location>
</feature>
<evidence type="ECO:0000256" key="4">
    <source>
        <dbReference type="ARBA" id="ARBA00022989"/>
    </source>
</evidence>
<dbReference type="GO" id="GO:0055085">
    <property type="term" value="P:transmembrane transport"/>
    <property type="evidence" value="ECO:0007669"/>
    <property type="project" value="InterPro"/>
</dbReference>
<comment type="subcellular location">
    <subcellularLocation>
        <location evidence="6">Cell membrane</location>
        <topology evidence="6">Multi-pass membrane protein</topology>
    </subcellularLocation>
    <subcellularLocation>
        <location evidence="1">Membrane</location>
        <topology evidence="1">Multi-pass membrane protein</topology>
    </subcellularLocation>
</comment>
<dbReference type="InterPro" id="IPR000515">
    <property type="entry name" value="MetI-like"/>
</dbReference>
<dbReference type="CDD" id="cd06261">
    <property type="entry name" value="TM_PBP2"/>
    <property type="match status" value="1"/>
</dbReference>
<keyword evidence="4 6" id="KW-1133">Transmembrane helix</keyword>
<dbReference type="GO" id="GO:0005886">
    <property type="term" value="C:plasma membrane"/>
    <property type="evidence" value="ECO:0007669"/>
    <property type="project" value="UniProtKB-SubCell"/>
</dbReference>
<evidence type="ECO:0000256" key="1">
    <source>
        <dbReference type="ARBA" id="ARBA00004141"/>
    </source>
</evidence>
<feature type="transmembrane region" description="Helical" evidence="6">
    <location>
        <begin position="12"/>
        <end position="32"/>
    </location>
</feature>